<proteinExistence type="inferred from homology"/>
<dbReference type="EMBL" id="FNKK01000002">
    <property type="protein sequence ID" value="SDQ94056.1"/>
    <property type="molecule type" value="Genomic_DNA"/>
</dbReference>
<evidence type="ECO:0000256" key="2">
    <source>
        <dbReference type="ARBA" id="ARBA00022679"/>
    </source>
</evidence>
<dbReference type="OrthoDB" id="9800643at2"/>
<dbReference type="InterPro" id="IPR029063">
    <property type="entry name" value="SAM-dependent_MTases_sf"/>
</dbReference>
<name>A0A1H1F0U6_9ACTN</name>
<feature type="domain" description="Release factor glutamine methyltransferase N-terminal" evidence="7">
    <location>
        <begin position="10"/>
        <end position="72"/>
    </location>
</feature>
<organism evidence="8 9">
    <name type="scientific">Thermostaphylospora chromogena</name>
    <dbReference type="NCBI Taxonomy" id="35622"/>
    <lineage>
        <taxon>Bacteria</taxon>
        <taxon>Bacillati</taxon>
        <taxon>Actinomycetota</taxon>
        <taxon>Actinomycetes</taxon>
        <taxon>Streptosporangiales</taxon>
        <taxon>Thermomonosporaceae</taxon>
        <taxon>Thermostaphylospora</taxon>
    </lineage>
</organism>
<comment type="caution">
    <text evidence="5">Lacks conserved residue(s) required for the propagation of feature annotation.</text>
</comment>
<evidence type="ECO:0000313" key="8">
    <source>
        <dbReference type="EMBL" id="SDQ94056.1"/>
    </source>
</evidence>
<evidence type="ECO:0000259" key="7">
    <source>
        <dbReference type="Pfam" id="PF17827"/>
    </source>
</evidence>
<dbReference type="InterPro" id="IPR002052">
    <property type="entry name" value="DNA_methylase_N6_adenine_CS"/>
</dbReference>
<comment type="catalytic activity">
    <reaction evidence="4 5">
        <text>L-glutaminyl-[peptide chain release factor] + S-adenosyl-L-methionine = N(5)-methyl-L-glutaminyl-[peptide chain release factor] + S-adenosyl-L-homocysteine + H(+)</text>
        <dbReference type="Rhea" id="RHEA:42896"/>
        <dbReference type="Rhea" id="RHEA-COMP:10271"/>
        <dbReference type="Rhea" id="RHEA-COMP:10272"/>
        <dbReference type="ChEBI" id="CHEBI:15378"/>
        <dbReference type="ChEBI" id="CHEBI:30011"/>
        <dbReference type="ChEBI" id="CHEBI:57856"/>
        <dbReference type="ChEBI" id="CHEBI:59789"/>
        <dbReference type="ChEBI" id="CHEBI:61891"/>
        <dbReference type="EC" id="2.1.1.297"/>
    </reaction>
</comment>
<dbReference type="Gene3D" id="1.10.8.10">
    <property type="entry name" value="DNA helicase RuvA subunit, C-terminal domain"/>
    <property type="match status" value="1"/>
</dbReference>
<feature type="binding site" evidence="5">
    <location>
        <begin position="119"/>
        <end position="123"/>
    </location>
    <ligand>
        <name>S-adenosyl-L-methionine</name>
        <dbReference type="ChEBI" id="CHEBI:59789"/>
    </ligand>
</feature>
<keyword evidence="1 5" id="KW-0489">Methyltransferase</keyword>
<keyword evidence="9" id="KW-1185">Reference proteome</keyword>
<dbReference type="GO" id="GO:0003676">
    <property type="term" value="F:nucleic acid binding"/>
    <property type="evidence" value="ECO:0007669"/>
    <property type="project" value="InterPro"/>
</dbReference>
<dbReference type="EC" id="2.1.1.297" evidence="5"/>
<dbReference type="AlphaFoldDB" id="A0A1H1F0U6"/>
<dbReference type="STRING" id="35622.SAMN04489764_2704"/>
<evidence type="ECO:0000256" key="4">
    <source>
        <dbReference type="ARBA" id="ARBA00048391"/>
    </source>
</evidence>
<dbReference type="InterPro" id="IPR004556">
    <property type="entry name" value="HemK-like"/>
</dbReference>
<dbReference type="RefSeq" id="WP_093259351.1">
    <property type="nucleotide sequence ID" value="NZ_FNKK01000002.1"/>
</dbReference>
<evidence type="ECO:0000313" key="9">
    <source>
        <dbReference type="Proteomes" id="UP000217103"/>
    </source>
</evidence>
<evidence type="ECO:0000256" key="1">
    <source>
        <dbReference type="ARBA" id="ARBA00022603"/>
    </source>
</evidence>
<feature type="binding site" evidence="5">
    <location>
        <position position="187"/>
    </location>
    <ligand>
        <name>S-adenosyl-L-methionine</name>
        <dbReference type="ChEBI" id="CHEBI:59789"/>
    </ligand>
</feature>
<dbReference type="InterPro" id="IPR007848">
    <property type="entry name" value="Small_mtfrase_dom"/>
</dbReference>
<dbReference type="GO" id="GO:0032259">
    <property type="term" value="P:methylation"/>
    <property type="evidence" value="ECO:0007669"/>
    <property type="project" value="UniProtKB-KW"/>
</dbReference>
<comment type="function">
    <text evidence="5">Methylates the class 1 translation termination release factors RF1/PrfA and RF2/PrfB on the glutamine residue of the universally conserved GGQ motif.</text>
</comment>
<reference evidence="8 9" key="1">
    <citation type="submission" date="2016-10" db="EMBL/GenBank/DDBJ databases">
        <authorList>
            <person name="de Groot N.N."/>
        </authorList>
    </citation>
    <scope>NUCLEOTIDE SEQUENCE [LARGE SCALE GENOMIC DNA]</scope>
    <source>
        <strain evidence="8 9">DSM 43794</strain>
    </source>
</reference>
<keyword evidence="3 5" id="KW-0949">S-adenosyl-L-methionine</keyword>
<dbReference type="Pfam" id="PF17827">
    <property type="entry name" value="PrmC_N"/>
    <property type="match status" value="1"/>
</dbReference>
<dbReference type="NCBIfam" id="TIGR03534">
    <property type="entry name" value="RF_mod_PrmC"/>
    <property type="match status" value="1"/>
</dbReference>
<keyword evidence="2 5" id="KW-0808">Transferase</keyword>
<protein>
    <recommendedName>
        <fullName evidence="5">Release factor glutamine methyltransferase</fullName>
        <shortName evidence="5">RF MTase</shortName>
        <ecNumber evidence="5">2.1.1.297</ecNumber>
    </recommendedName>
    <alternativeName>
        <fullName evidence="5">N5-glutamine methyltransferase PrmC</fullName>
    </alternativeName>
    <alternativeName>
        <fullName evidence="5">Protein-(glutamine-N5) MTase PrmC</fullName>
    </alternativeName>
    <alternativeName>
        <fullName evidence="5">Protein-glutamine N-methyltransferase PrmC</fullName>
    </alternativeName>
</protein>
<dbReference type="Pfam" id="PF05175">
    <property type="entry name" value="MTS"/>
    <property type="match status" value="1"/>
</dbReference>
<accession>A0A1H1F0U6</accession>
<sequence length="284" mass="31448">MSLLLDEIALATARLAEAGVPSPRTDAEEIAAFVHGVRRSELHLVKDSDFDALFWEGIARREAREPLQHITGRAYFRYLSLEVGPGVFIPRPETEVLAGWAIDRLREMDVATPTVVDLGTGSGAIALSIAQEVALARVHAVEVDPDAYAWAKRNIDELGQGRVTLHPEDLADCLPELEGMVDMVVSNPPYIPPDAVPRDPEVRDYDPPIALYGTGADGLDQVRAVERTARRLLRPGGFVAVEHADDQGPAVYLIFEEENGWRDVRNHQDLSRRDRFVTARFGQE</sequence>
<dbReference type="Gene3D" id="3.40.50.150">
    <property type="entry name" value="Vaccinia Virus protein VP39"/>
    <property type="match status" value="1"/>
</dbReference>
<dbReference type="Proteomes" id="UP000217103">
    <property type="component" value="Unassembled WGS sequence"/>
</dbReference>
<dbReference type="PROSITE" id="PS00092">
    <property type="entry name" value="N6_MTASE"/>
    <property type="match status" value="1"/>
</dbReference>
<dbReference type="SUPFAM" id="SSF53335">
    <property type="entry name" value="S-adenosyl-L-methionine-dependent methyltransferases"/>
    <property type="match status" value="1"/>
</dbReference>
<evidence type="ECO:0000256" key="5">
    <source>
        <dbReference type="HAMAP-Rule" id="MF_02126"/>
    </source>
</evidence>
<dbReference type="PANTHER" id="PTHR18895:SF74">
    <property type="entry name" value="MTRF1L RELEASE FACTOR GLUTAMINE METHYLTRANSFERASE"/>
    <property type="match status" value="1"/>
</dbReference>
<evidence type="ECO:0000256" key="3">
    <source>
        <dbReference type="ARBA" id="ARBA00022691"/>
    </source>
</evidence>
<dbReference type="PANTHER" id="PTHR18895">
    <property type="entry name" value="HEMK METHYLTRANSFERASE"/>
    <property type="match status" value="1"/>
</dbReference>
<dbReference type="InterPro" id="IPR019874">
    <property type="entry name" value="RF_methyltr_PrmC"/>
</dbReference>
<dbReference type="CDD" id="cd02440">
    <property type="entry name" value="AdoMet_MTases"/>
    <property type="match status" value="1"/>
</dbReference>
<dbReference type="InterPro" id="IPR050320">
    <property type="entry name" value="N5-glutamine_MTase"/>
</dbReference>
<feature type="binding site" evidence="5">
    <location>
        <position position="142"/>
    </location>
    <ligand>
        <name>S-adenosyl-L-methionine</name>
        <dbReference type="ChEBI" id="CHEBI:59789"/>
    </ligand>
</feature>
<comment type="similarity">
    <text evidence="5">Belongs to the protein N5-glutamine methyltransferase family. PrmC subfamily.</text>
</comment>
<gene>
    <name evidence="5" type="primary">prmC</name>
    <name evidence="8" type="ORF">SAMN04489764_2704</name>
</gene>
<evidence type="ECO:0000259" key="6">
    <source>
        <dbReference type="Pfam" id="PF05175"/>
    </source>
</evidence>
<feature type="domain" description="Methyltransferase small" evidence="6">
    <location>
        <begin position="111"/>
        <end position="190"/>
    </location>
</feature>
<dbReference type="GO" id="GO:0102559">
    <property type="term" value="F:peptide chain release factor N(5)-glutamine methyltransferase activity"/>
    <property type="evidence" value="ECO:0007669"/>
    <property type="project" value="UniProtKB-EC"/>
</dbReference>
<dbReference type="HAMAP" id="MF_02126">
    <property type="entry name" value="RF_methyltr_PrmC"/>
    <property type="match status" value="1"/>
</dbReference>
<dbReference type="InterPro" id="IPR040758">
    <property type="entry name" value="PrmC_N"/>
</dbReference>
<feature type="binding site" evidence="5">
    <location>
        <begin position="187"/>
        <end position="190"/>
    </location>
    <ligand>
        <name>substrate</name>
    </ligand>
</feature>
<dbReference type="NCBIfam" id="TIGR00536">
    <property type="entry name" value="hemK_fam"/>
    <property type="match status" value="1"/>
</dbReference>